<dbReference type="Proteomes" id="UP000075950">
    <property type="component" value="Chromosome"/>
</dbReference>
<dbReference type="RefSeq" id="WP_062860596.1">
    <property type="nucleotide sequence ID" value="NZ_CP014869.1"/>
</dbReference>
<feature type="transmembrane region" description="Helical" evidence="2">
    <location>
        <begin position="44"/>
        <end position="67"/>
    </location>
</feature>
<name>A0A144M6F1_BRELN</name>
<sequence>MTDHPTPASREDRWRSRLAMPVLIAALVSIPAVFLSFLSEPWSAAGRIVNLLSGLVLVGETLILFIVSEDRVAWLRRHLWLIVLTVLIILGVLFALGPVQLFRLIRLIGALRILRTGRIIKAGRLLSHHVDGRWNRLAALGVSVLVAIFTAATLADPTSTVRGLLHEVLPFRFGPIAVVASGLVLAVATFIVLFDRSSRADASDEDASIGNPPGEDDRTTIDDDGGERRRDSR</sequence>
<organism evidence="3 4">
    <name type="scientific">Brevibacterium linens</name>
    <dbReference type="NCBI Taxonomy" id="1703"/>
    <lineage>
        <taxon>Bacteria</taxon>
        <taxon>Bacillati</taxon>
        <taxon>Actinomycetota</taxon>
        <taxon>Actinomycetes</taxon>
        <taxon>Micrococcales</taxon>
        <taxon>Brevibacteriaceae</taxon>
        <taxon>Brevibacterium</taxon>
    </lineage>
</organism>
<accession>A0A144M6F1</accession>
<reference evidence="4" key="1">
    <citation type="submission" date="2016-03" db="EMBL/GenBank/DDBJ databases">
        <authorList>
            <person name="Ploux O."/>
        </authorList>
    </citation>
    <scope>NUCLEOTIDE SEQUENCE [LARGE SCALE GENOMIC DNA]</scope>
    <source>
        <strain evidence="4">BS258</strain>
    </source>
</reference>
<protein>
    <submittedName>
        <fullName evidence="3">Uncharacterized protein</fullName>
    </submittedName>
</protein>
<keyword evidence="2" id="KW-0472">Membrane</keyword>
<feature type="transmembrane region" description="Helical" evidence="2">
    <location>
        <begin position="18"/>
        <end position="38"/>
    </location>
</feature>
<keyword evidence="2" id="KW-0812">Transmembrane</keyword>
<feature type="region of interest" description="Disordered" evidence="1">
    <location>
        <begin position="199"/>
        <end position="233"/>
    </location>
</feature>
<dbReference type="SUPFAM" id="SSF81324">
    <property type="entry name" value="Voltage-gated potassium channels"/>
    <property type="match status" value="1"/>
</dbReference>
<gene>
    <name evidence="3" type="ORF">A2T55_02025</name>
</gene>
<proteinExistence type="predicted"/>
<feature type="compositionally biased region" description="Basic and acidic residues" evidence="1">
    <location>
        <begin position="215"/>
        <end position="233"/>
    </location>
</feature>
<dbReference type="KEGG" id="bly:A2T55_02025"/>
<keyword evidence="2" id="KW-1133">Transmembrane helix</keyword>
<evidence type="ECO:0000256" key="2">
    <source>
        <dbReference type="SAM" id="Phobius"/>
    </source>
</evidence>
<dbReference type="AlphaFoldDB" id="A0A144M6F1"/>
<evidence type="ECO:0000256" key="1">
    <source>
        <dbReference type="SAM" id="MobiDB-lite"/>
    </source>
</evidence>
<evidence type="ECO:0000313" key="3">
    <source>
        <dbReference type="EMBL" id="AMT92723.1"/>
    </source>
</evidence>
<evidence type="ECO:0000313" key="4">
    <source>
        <dbReference type="Proteomes" id="UP000075950"/>
    </source>
</evidence>
<feature type="transmembrane region" description="Helical" evidence="2">
    <location>
        <begin position="137"/>
        <end position="155"/>
    </location>
</feature>
<feature type="transmembrane region" description="Helical" evidence="2">
    <location>
        <begin position="175"/>
        <end position="194"/>
    </location>
</feature>
<dbReference type="EMBL" id="CP014869">
    <property type="protein sequence ID" value="AMT92723.1"/>
    <property type="molecule type" value="Genomic_DNA"/>
</dbReference>
<feature type="transmembrane region" description="Helical" evidence="2">
    <location>
        <begin position="79"/>
        <end position="95"/>
    </location>
</feature>
<dbReference type="Gene3D" id="1.10.287.70">
    <property type="match status" value="1"/>
</dbReference>